<sequence>MLQQLISSKIRLKLLTLFFSNHEARFFLREIQRLTGEDVGGIKRELDNLSAIDLLLSERSGNLKYYSLNRSFPLFDELKSIISKTTGAEGALKDRLRDLPGLEIAFIYGSYARGKEKAASDIDLFLIGDLDVSKVNFVINAAEAALRREINYTIYTKKEFRQKKKSRDGFIAEVLKNKKIMLKGSEHELY</sequence>
<evidence type="ECO:0000313" key="3">
    <source>
        <dbReference type="Proteomes" id="UP000178724"/>
    </source>
</evidence>
<dbReference type="Proteomes" id="UP000178724">
    <property type="component" value="Unassembled WGS sequence"/>
</dbReference>
<proteinExistence type="predicted"/>
<dbReference type="SUPFAM" id="SSF81301">
    <property type="entry name" value="Nucleotidyltransferase"/>
    <property type="match status" value="1"/>
</dbReference>
<dbReference type="Pfam" id="PF18765">
    <property type="entry name" value="Polbeta"/>
    <property type="match status" value="1"/>
</dbReference>
<evidence type="ECO:0000313" key="2">
    <source>
        <dbReference type="EMBL" id="OGB90958.1"/>
    </source>
</evidence>
<dbReference type="InterPro" id="IPR041633">
    <property type="entry name" value="Polbeta"/>
</dbReference>
<feature type="domain" description="Polymerase beta nucleotidyltransferase" evidence="1">
    <location>
        <begin position="92"/>
        <end position="184"/>
    </location>
</feature>
<dbReference type="AlphaFoldDB" id="A0A1F4Q4S0"/>
<dbReference type="Gene3D" id="3.30.460.10">
    <property type="entry name" value="Beta Polymerase, domain 2"/>
    <property type="match status" value="1"/>
</dbReference>
<reference evidence="2 3" key="1">
    <citation type="journal article" date="2016" name="Nat. Commun.">
        <title>Thousands of microbial genomes shed light on interconnected biogeochemical processes in an aquifer system.</title>
        <authorList>
            <person name="Anantharaman K."/>
            <person name="Brown C.T."/>
            <person name="Hug L.A."/>
            <person name="Sharon I."/>
            <person name="Castelle C.J."/>
            <person name="Probst A.J."/>
            <person name="Thomas B.C."/>
            <person name="Singh A."/>
            <person name="Wilkins M.J."/>
            <person name="Karaoz U."/>
            <person name="Brodie E.L."/>
            <person name="Williams K.H."/>
            <person name="Hubbard S.S."/>
            <person name="Banfield J.F."/>
        </authorList>
    </citation>
    <scope>NUCLEOTIDE SEQUENCE [LARGE SCALE GENOMIC DNA]</scope>
</reference>
<evidence type="ECO:0000259" key="1">
    <source>
        <dbReference type="Pfam" id="PF18765"/>
    </source>
</evidence>
<accession>A0A1F4Q4S0</accession>
<dbReference type="InterPro" id="IPR043519">
    <property type="entry name" value="NT_sf"/>
</dbReference>
<gene>
    <name evidence="2" type="ORF">A2625_06665</name>
</gene>
<name>A0A1F4Q4S0_UNCSA</name>
<comment type="caution">
    <text evidence="2">The sequence shown here is derived from an EMBL/GenBank/DDBJ whole genome shotgun (WGS) entry which is preliminary data.</text>
</comment>
<dbReference type="EMBL" id="METM01000002">
    <property type="protein sequence ID" value="OGB90958.1"/>
    <property type="molecule type" value="Genomic_DNA"/>
</dbReference>
<organism evidence="2 3">
    <name type="scientific">candidate division WOR-1 bacterium RIFCSPHIGHO2_01_FULL_53_15</name>
    <dbReference type="NCBI Taxonomy" id="1802564"/>
    <lineage>
        <taxon>Bacteria</taxon>
        <taxon>Bacillati</taxon>
        <taxon>Saganbacteria</taxon>
    </lineage>
</organism>
<protein>
    <recommendedName>
        <fullName evidence="1">Polymerase beta nucleotidyltransferase domain-containing protein</fullName>
    </recommendedName>
</protein>
<dbReference type="CDD" id="cd05403">
    <property type="entry name" value="NT_KNTase_like"/>
    <property type="match status" value="1"/>
</dbReference>